<gene>
    <name evidence="1" type="ORF">TNCV_2879591</name>
</gene>
<dbReference type="AlphaFoldDB" id="A0A8X6W2C9"/>
<evidence type="ECO:0000313" key="1">
    <source>
        <dbReference type="EMBL" id="GFY26631.1"/>
    </source>
</evidence>
<proteinExistence type="predicted"/>
<accession>A0A8X6W2C9</accession>
<keyword evidence="2" id="KW-1185">Reference proteome</keyword>
<comment type="caution">
    <text evidence="1">The sequence shown here is derived from an EMBL/GenBank/DDBJ whole genome shotgun (WGS) entry which is preliminary data.</text>
</comment>
<organism evidence="1 2">
    <name type="scientific">Trichonephila clavipes</name>
    <name type="common">Golden silk orbweaver</name>
    <name type="synonym">Nephila clavipes</name>
    <dbReference type="NCBI Taxonomy" id="2585209"/>
    <lineage>
        <taxon>Eukaryota</taxon>
        <taxon>Metazoa</taxon>
        <taxon>Ecdysozoa</taxon>
        <taxon>Arthropoda</taxon>
        <taxon>Chelicerata</taxon>
        <taxon>Arachnida</taxon>
        <taxon>Araneae</taxon>
        <taxon>Araneomorphae</taxon>
        <taxon>Entelegynae</taxon>
        <taxon>Araneoidea</taxon>
        <taxon>Nephilidae</taxon>
        <taxon>Trichonephila</taxon>
    </lineage>
</organism>
<dbReference type="EMBL" id="BMAU01021376">
    <property type="protein sequence ID" value="GFY26631.1"/>
    <property type="molecule type" value="Genomic_DNA"/>
</dbReference>
<protein>
    <submittedName>
        <fullName evidence="1">Uncharacterized protein</fullName>
    </submittedName>
</protein>
<evidence type="ECO:0000313" key="2">
    <source>
        <dbReference type="Proteomes" id="UP000887159"/>
    </source>
</evidence>
<name>A0A8X6W2C9_TRICX</name>
<sequence length="101" mass="11572">MIGQLAACIGLGQSPYAIVTHSVKRRWGPEPQKKKISLGPRLERVLRHPCRGITLIIESFLIMILRRATRERDEGPVGLYQGWRTVMDQRAIFSKEVFNEV</sequence>
<reference evidence="1" key="1">
    <citation type="submission" date="2020-08" db="EMBL/GenBank/DDBJ databases">
        <title>Multicomponent nature underlies the extraordinary mechanical properties of spider dragline silk.</title>
        <authorList>
            <person name="Kono N."/>
            <person name="Nakamura H."/>
            <person name="Mori M."/>
            <person name="Yoshida Y."/>
            <person name="Ohtoshi R."/>
            <person name="Malay A.D."/>
            <person name="Moran D.A.P."/>
            <person name="Tomita M."/>
            <person name="Numata K."/>
            <person name="Arakawa K."/>
        </authorList>
    </citation>
    <scope>NUCLEOTIDE SEQUENCE</scope>
</reference>
<dbReference type="Proteomes" id="UP000887159">
    <property type="component" value="Unassembled WGS sequence"/>
</dbReference>